<name>A0A8H5C9X2_9AGAR</name>
<dbReference type="InterPro" id="IPR021054">
    <property type="entry name" value="Cell_wall_mannoprotein_1"/>
</dbReference>
<dbReference type="GO" id="GO:0005576">
    <property type="term" value="C:extracellular region"/>
    <property type="evidence" value="ECO:0007669"/>
    <property type="project" value="TreeGrafter"/>
</dbReference>
<evidence type="ECO:0000313" key="3">
    <source>
        <dbReference type="Proteomes" id="UP000559256"/>
    </source>
</evidence>
<feature type="signal peptide" evidence="1">
    <location>
        <begin position="1"/>
        <end position="16"/>
    </location>
</feature>
<dbReference type="OrthoDB" id="3485059at2759"/>
<dbReference type="PANTHER" id="PTHR38123">
    <property type="entry name" value="CELL WALL SERINE-THREONINE-RICH GALACTOMANNOPROTEIN MP1 (AFU_ORTHOLOGUE AFUA_4G03240)"/>
    <property type="match status" value="1"/>
</dbReference>
<dbReference type="AlphaFoldDB" id="A0A8H5C9X2"/>
<comment type="caution">
    <text evidence="2">The sequence shown here is derived from an EMBL/GenBank/DDBJ whole genome shotgun (WGS) entry which is preliminary data.</text>
</comment>
<dbReference type="PANTHER" id="PTHR38123:SF1">
    <property type="entry name" value="HYDROPHOBIC SURFACE BINDING PROTEIN"/>
    <property type="match status" value="1"/>
</dbReference>
<dbReference type="Pfam" id="PF12296">
    <property type="entry name" value="HsbA"/>
    <property type="match status" value="2"/>
</dbReference>
<proteinExistence type="predicted"/>
<feature type="chain" id="PRO_5034520333" evidence="1">
    <location>
        <begin position="17"/>
        <end position="207"/>
    </location>
</feature>
<reference evidence="2 3" key="1">
    <citation type="journal article" date="2020" name="ISME J.">
        <title>Uncovering the hidden diversity of litter-decomposition mechanisms in mushroom-forming fungi.</title>
        <authorList>
            <person name="Floudas D."/>
            <person name="Bentzer J."/>
            <person name="Ahren D."/>
            <person name="Johansson T."/>
            <person name="Persson P."/>
            <person name="Tunlid A."/>
        </authorList>
    </citation>
    <scope>NUCLEOTIDE SEQUENCE [LARGE SCALE GENOMIC DNA]</scope>
    <source>
        <strain evidence="2 3">CBS 291.85</strain>
    </source>
</reference>
<organism evidence="2 3">
    <name type="scientific">Tetrapyrgos nigripes</name>
    <dbReference type="NCBI Taxonomy" id="182062"/>
    <lineage>
        <taxon>Eukaryota</taxon>
        <taxon>Fungi</taxon>
        <taxon>Dikarya</taxon>
        <taxon>Basidiomycota</taxon>
        <taxon>Agaricomycotina</taxon>
        <taxon>Agaricomycetes</taxon>
        <taxon>Agaricomycetidae</taxon>
        <taxon>Agaricales</taxon>
        <taxon>Marasmiineae</taxon>
        <taxon>Marasmiaceae</taxon>
        <taxon>Tetrapyrgos</taxon>
    </lineage>
</organism>
<keyword evidence="1" id="KW-0732">Signal</keyword>
<sequence length="207" mass="21471">MVKFFLVLAALALVVASPIGKRTVPQVEADLRNIATQVTTLDNSIKAFPNTGGTLVQALAIHTSAANLVPTIKSATTDIQVHFFFNLLLLTDTETDDNIGFFFPLQGTTGITEADGQTVLAIVNGIEPIIIDALNLIITKKAAFDALPLGGVSALVKQDLAQLAPAAQALEVALINLLPADLKAQATAIQIVVNGACGNAQAAYASA</sequence>
<protein>
    <submittedName>
        <fullName evidence="2">Uncharacterized protein</fullName>
    </submittedName>
</protein>
<dbReference type="Proteomes" id="UP000559256">
    <property type="component" value="Unassembled WGS sequence"/>
</dbReference>
<evidence type="ECO:0000313" key="2">
    <source>
        <dbReference type="EMBL" id="KAF5337836.1"/>
    </source>
</evidence>
<dbReference type="EMBL" id="JAACJM010000205">
    <property type="protein sequence ID" value="KAF5337836.1"/>
    <property type="molecule type" value="Genomic_DNA"/>
</dbReference>
<evidence type="ECO:0000256" key="1">
    <source>
        <dbReference type="SAM" id="SignalP"/>
    </source>
</evidence>
<gene>
    <name evidence="2" type="ORF">D9758_015708</name>
</gene>
<keyword evidence="3" id="KW-1185">Reference proteome</keyword>
<dbReference type="Gene3D" id="1.20.1280.140">
    <property type="match status" value="1"/>
</dbReference>
<accession>A0A8H5C9X2</accession>